<comment type="caution">
    <text evidence="1">The sequence shown here is derived from an EMBL/GenBank/DDBJ whole genome shotgun (WGS) entry which is preliminary data.</text>
</comment>
<proteinExistence type="predicted"/>
<keyword evidence="2" id="KW-1185">Reference proteome</keyword>
<dbReference type="Proteomes" id="UP001233999">
    <property type="component" value="Unassembled WGS sequence"/>
</dbReference>
<evidence type="ECO:0000313" key="2">
    <source>
        <dbReference type="Proteomes" id="UP001233999"/>
    </source>
</evidence>
<protein>
    <submittedName>
        <fullName evidence="1">Uncharacterized protein</fullName>
    </submittedName>
</protein>
<evidence type="ECO:0000313" key="1">
    <source>
        <dbReference type="EMBL" id="KAJ9575711.1"/>
    </source>
</evidence>
<feature type="non-terminal residue" evidence="1">
    <location>
        <position position="1"/>
    </location>
</feature>
<accession>A0AAD8E3M9</accession>
<sequence>VIKQHTHAHITAFTATTRSPHITAVRLFNSKHARTKMLKQHTQAHILPLQ</sequence>
<reference evidence="1" key="1">
    <citation type="journal article" date="2023" name="IScience">
        <title>Live-bearing cockroach genome reveals convergent evolutionary mechanisms linked to viviparity in insects and beyond.</title>
        <authorList>
            <person name="Fouks B."/>
            <person name="Harrison M.C."/>
            <person name="Mikhailova A.A."/>
            <person name="Marchal E."/>
            <person name="English S."/>
            <person name="Carruthers M."/>
            <person name="Jennings E.C."/>
            <person name="Chiamaka E.L."/>
            <person name="Frigard R.A."/>
            <person name="Pippel M."/>
            <person name="Attardo G.M."/>
            <person name="Benoit J.B."/>
            <person name="Bornberg-Bauer E."/>
            <person name="Tobe S.S."/>
        </authorList>
    </citation>
    <scope>NUCLEOTIDE SEQUENCE</scope>
    <source>
        <strain evidence="1">Stay&amp;Tobe</strain>
    </source>
</reference>
<name>A0AAD8E3M9_DIPPU</name>
<organism evidence="1 2">
    <name type="scientific">Diploptera punctata</name>
    <name type="common">Pacific beetle cockroach</name>
    <dbReference type="NCBI Taxonomy" id="6984"/>
    <lineage>
        <taxon>Eukaryota</taxon>
        <taxon>Metazoa</taxon>
        <taxon>Ecdysozoa</taxon>
        <taxon>Arthropoda</taxon>
        <taxon>Hexapoda</taxon>
        <taxon>Insecta</taxon>
        <taxon>Pterygota</taxon>
        <taxon>Neoptera</taxon>
        <taxon>Polyneoptera</taxon>
        <taxon>Dictyoptera</taxon>
        <taxon>Blattodea</taxon>
        <taxon>Blaberoidea</taxon>
        <taxon>Blaberidae</taxon>
        <taxon>Diplopterinae</taxon>
        <taxon>Diploptera</taxon>
    </lineage>
</organism>
<gene>
    <name evidence="1" type="ORF">L9F63_007419</name>
</gene>
<dbReference type="AlphaFoldDB" id="A0AAD8E3M9"/>
<feature type="non-terminal residue" evidence="1">
    <location>
        <position position="50"/>
    </location>
</feature>
<reference evidence="1" key="2">
    <citation type="submission" date="2023-05" db="EMBL/GenBank/DDBJ databases">
        <authorList>
            <person name="Fouks B."/>
        </authorList>
    </citation>
    <scope>NUCLEOTIDE SEQUENCE</scope>
    <source>
        <strain evidence="1">Stay&amp;Tobe</strain>
        <tissue evidence="1">Testes</tissue>
    </source>
</reference>
<dbReference type="EMBL" id="JASPKZ010009822">
    <property type="protein sequence ID" value="KAJ9575711.1"/>
    <property type="molecule type" value="Genomic_DNA"/>
</dbReference>